<dbReference type="EC" id="2.4.1.18" evidence="5 11"/>
<dbReference type="GO" id="GO:0003844">
    <property type="term" value="F:1,4-alpha-glucan branching enzyme activity"/>
    <property type="evidence" value="ECO:0007669"/>
    <property type="project" value="UniProtKB-UniRule"/>
</dbReference>
<dbReference type="UniPathway" id="UPA00164"/>
<dbReference type="STRING" id="137591.AO080_01620"/>
<dbReference type="InterPro" id="IPR006047">
    <property type="entry name" value="GH13_cat_dom"/>
</dbReference>
<evidence type="ECO:0000256" key="5">
    <source>
        <dbReference type="ARBA" id="ARBA00012541"/>
    </source>
</evidence>
<dbReference type="GO" id="GO:0005829">
    <property type="term" value="C:cytosol"/>
    <property type="evidence" value="ECO:0007669"/>
    <property type="project" value="TreeGrafter"/>
</dbReference>
<dbReference type="InterPro" id="IPR037439">
    <property type="entry name" value="Branching_enzy"/>
</dbReference>
<feature type="active site" description="Nucleophile" evidence="12">
    <location>
        <position position="308"/>
    </location>
</feature>
<evidence type="ECO:0000256" key="12">
    <source>
        <dbReference type="PIRSR" id="PIRSR000463-1"/>
    </source>
</evidence>
<dbReference type="Gene3D" id="2.60.40.10">
    <property type="entry name" value="Immunoglobulins"/>
    <property type="match status" value="1"/>
</dbReference>
<feature type="domain" description="Glycosyl hydrolase family 13 catalytic" evidence="13">
    <location>
        <begin position="151"/>
        <end position="496"/>
    </location>
</feature>
<evidence type="ECO:0000256" key="6">
    <source>
        <dbReference type="ARBA" id="ARBA00022600"/>
    </source>
</evidence>
<accession>A0A0D1LJQ8</accession>
<dbReference type="PIRSF" id="PIRSF000463">
    <property type="entry name" value="GlgB"/>
    <property type="match status" value="1"/>
</dbReference>
<evidence type="ECO:0000256" key="1">
    <source>
        <dbReference type="ARBA" id="ARBA00000826"/>
    </source>
</evidence>
<dbReference type="CDD" id="cd02855">
    <property type="entry name" value="E_set_GBE_prok_N"/>
    <property type="match status" value="1"/>
</dbReference>
<dbReference type="SUPFAM" id="SSF81296">
    <property type="entry name" value="E set domains"/>
    <property type="match status" value="1"/>
</dbReference>
<keyword evidence="6" id="KW-0321">Glycogen metabolism</keyword>
<evidence type="ECO:0000259" key="13">
    <source>
        <dbReference type="SMART" id="SM00642"/>
    </source>
</evidence>
<dbReference type="SMART" id="SM00642">
    <property type="entry name" value="Aamy"/>
    <property type="match status" value="1"/>
</dbReference>
<dbReference type="SUPFAM" id="SSF51011">
    <property type="entry name" value="Glycosyl hydrolase domain"/>
    <property type="match status" value="1"/>
</dbReference>
<comment type="caution">
    <text evidence="14">The sequence shown here is derived from an EMBL/GenBank/DDBJ whole genome shotgun (WGS) entry which is preliminary data.</text>
</comment>
<dbReference type="GO" id="GO:0005978">
    <property type="term" value="P:glycogen biosynthetic process"/>
    <property type="evidence" value="ECO:0007669"/>
    <property type="project" value="UniProtKB-UniRule"/>
</dbReference>
<dbReference type="Pfam" id="PF02922">
    <property type="entry name" value="CBM_48"/>
    <property type="match status" value="1"/>
</dbReference>
<evidence type="ECO:0000256" key="11">
    <source>
        <dbReference type="NCBIfam" id="TIGR01515"/>
    </source>
</evidence>
<keyword evidence="8 14" id="KW-0808">Transferase</keyword>
<evidence type="ECO:0000256" key="4">
    <source>
        <dbReference type="ARBA" id="ARBA00009000"/>
    </source>
</evidence>
<dbReference type="InterPro" id="IPR014756">
    <property type="entry name" value="Ig_E-set"/>
</dbReference>
<dbReference type="NCBIfam" id="NF008967">
    <property type="entry name" value="PRK12313.1"/>
    <property type="match status" value="1"/>
</dbReference>
<evidence type="ECO:0000256" key="7">
    <source>
        <dbReference type="ARBA" id="ARBA00022676"/>
    </source>
</evidence>
<evidence type="ECO:0000256" key="2">
    <source>
        <dbReference type="ARBA" id="ARBA00002953"/>
    </source>
</evidence>
<evidence type="ECO:0000256" key="3">
    <source>
        <dbReference type="ARBA" id="ARBA00004964"/>
    </source>
</evidence>
<dbReference type="EMBL" id="JWHU01000018">
    <property type="protein sequence ID" value="KIU20600.1"/>
    <property type="molecule type" value="Genomic_DNA"/>
</dbReference>
<dbReference type="PANTHER" id="PTHR43651:SF3">
    <property type="entry name" value="1,4-ALPHA-GLUCAN-BRANCHING ENZYME"/>
    <property type="match status" value="1"/>
</dbReference>
<dbReference type="InterPro" id="IPR013783">
    <property type="entry name" value="Ig-like_fold"/>
</dbReference>
<dbReference type="InterPro" id="IPR004193">
    <property type="entry name" value="Glyco_hydro_13_N"/>
</dbReference>
<evidence type="ECO:0000256" key="8">
    <source>
        <dbReference type="ARBA" id="ARBA00022679"/>
    </source>
</evidence>
<comment type="similarity">
    <text evidence="4">Belongs to the glycosyl hydrolase 13 family. GlgB subfamily.</text>
</comment>
<name>A0A0D1LJQ8_9LACO</name>
<dbReference type="Pfam" id="PF00128">
    <property type="entry name" value="Alpha-amylase"/>
    <property type="match status" value="1"/>
</dbReference>
<evidence type="ECO:0000256" key="9">
    <source>
        <dbReference type="ARBA" id="ARBA00023056"/>
    </source>
</evidence>
<dbReference type="AlphaFoldDB" id="A0A0D1LJQ8"/>
<dbReference type="InterPro" id="IPR006048">
    <property type="entry name" value="A-amylase/branching_C"/>
</dbReference>
<comment type="function">
    <text evidence="2">Catalyzes the formation of the alpha-1,6-glucosidic linkages in glycogen by scission of a 1,4-alpha-linked oligosaccharide from growing alpha-1,4-glucan chains and the subsequent attachment of the oligosaccharide to the alpha-1,6 position.</text>
</comment>
<dbReference type="PANTHER" id="PTHR43651">
    <property type="entry name" value="1,4-ALPHA-GLUCAN-BRANCHING ENZYME"/>
    <property type="match status" value="1"/>
</dbReference>
<dbReference type="Gene3D" id="3.20.20.80">
    <property type="entry name" value="Glycosidases"/>
    <property type="match status" value="1"/>
</dbReference>
<evidence type="ECO:0000313" key="14">
    <source>
        <dbReference type="EMBL" id="KIU20600.1"/>
    </source>
</evidence>
<comment type="pathway">
    <text evidence="3">Glycan biosynthesis; glycogen biosynthesis.</text>
</comment>
<feature type="active site" description="Proton donor" evidence="12">
    <location>
        <position position="360"/>
    </location>
</feature>
<dbReference type="GO" id="GO:0004553">
    <property type="term" value="F:hydrolase activity, hydrolyzing O-glycosyl compounds"/>
    <property type="evidence" value="ECO:0007669"/>
    <property type="project" value="InterPro"/>
</dbReference>
<dbReference type="eggNOG" id="COG0296">
    <property type="taxonomic scope" value="Bacteria"/>
</dbReference>
<keyword evidence="7 14" id="KW-0328">Glycosyltransferase</keyword>
<dbReference type="GO" id="GO:0043169">
    <property type="term" value="F:cation binding"/>
    <property type="evidence" value="ECO:0007669"/>
    <property type="project" value="InterPro"/>
</dbReference>
<dbReference type="Pfam" id="PF02806">
    <property type="entry name" value="Alpha-amylase_C"/>
    <property type="match status" value="1"/>
</dbReference>
<reference evidence="14 15" key="1">
    <citation type="journal article" date="2015" name="Microbiology (Mosc.)">
        <title>Genomics of the Weissella cibaria species with an examination of its metabolic traits.</title>
        <authorList>
            <person name="Lynch K.M."/>
            <person name="Lucid A."/>
            <person name="Arendt E.K."/>
            <person name="Sleator R.D."/>
            <person name="Lucey B."/>
            <person name="Coffey A."/>
        </authorList>
    </citation>
    <scope>NUCLEOTIDE SEQUENCE [LARGE SCALE GENOMIC DNA]</scope>
    <source>
        <strain evidence="14 15">MG1</strain>
    </source>
</reference>
<comment type="catalytic activity">
    <reaction evidence="1">
        <text>Transfers a segment of a (1-&gt;4)-alpha-D-glucan chain to a primary hydroxy group in a similar glucan chain.</text>
        <dbReference type="EC" id="2.4.1.18"/>
    </reaction>
</comment>
<dbReference type="Gene3D" id="2.60.40.1180">
    <property type="entry name" value="Golgi alpha-mannosidase II"/>
    <property type="match status" value="1"/>
</dbReference>
<evidence type="ECO:0000256" key="10">
    <source>
        <dbReference type="ARBA" id="ARBA00023277"/>
    </source>
</evidence>
<keyword evidence="10" id="KW-0119">Carbohydrate metabolism</keyword>
<dbReference type="RefSeq" id="WP_043711355.1">
    <property type="nucleotide sequence ID" value="NZ_JALOCT010000010.1"/>
</dbReference>
<dbReference type="InterPro" id="IPR017853">
    <property type="entry name" value="GH"/>
</dbReference>
<protein>
    <recommendedName>
        <fullName evidence="5 11">1,4-alpha-glucan branching enzyme</fullName>
        <ecNumber evidence="5 11">2.4.1.18</ecNumber>
    </recommendedName>
</protein>
<dbReference type="InterPro" id="IPR013780">
    <property type="entry name" value="Glyco_hydro_b"/>
</dbReference>
<sequence>MLKVQVPEENLQAAYLFNTGQSYRADKFFGITRDKAELTFRVWAPHAKAVHLASAQCDWMPSEAFAMHPLEETGVWEITTTALKEGDLYKYAIETPAGDVVLRTDPFAHEYEKKPGVAAVVNTCPYKWHDGLYRGRQGRRHKLNQPINIYEVHMTSWRRHTDGSYLSYRELADELIPYVKQMGYTHIEMLPITEHLLDMSWGYQSYGFFAATSRMGYLQDLQYFVDEAHKANLGVILDFVPGHFIKNYDALYRFDGTPTFEAGDVTIAENVRWGTWNFDLGKSQVQSFLVSAALFWLEDVHFDGLRVDGVSNIIYLNQDAGKEDWVNEHGTAIDYAGVAFLQKLNAIIHERVPSALMFAEEATAYPGVTKPEGLGFDFKWNMGWMHDTLDFFELDYLYRTGAFNNLTFSFMYTFDEQFTLPLSHDEVVHGKKSLMHKMFGDRYNQFANLRTMMVWMMAHPGKKLRFMGSEWGQFLEWRDEEGLEWRDLQDGMNRSMQHFTAELNKLYRDEHAFWEQDFVPAGVNFSQTDQGAQGTMALMRHGKKPSDTIIMAMNTLPVQKDDYRVIVPRAGRYDVLLNTEDIAFGGTWQHIPTDYEAFLVGDHYEISVILPATGALIIKQKKQVRGKNNG</sequence>
<dbReference type="SUPFAM" id="SSF51445">
    <property type="entry name" value="(Trans)glycosidases"/>
    <property type="match status" value="1"/>
</dbReference>
<keyword evidence="9" id="KW-0320">Glycogen biosynthesis</keyword>
<evidence type="ECO:0000313" key="15">
    <source>
        <dbReference type="Proteomes" id="UP000032287"/>
    </source>
</evidence>
<dbReference type="InterPro" id="IPR044143">
    <property type="entry name" value="GlgB_N_E_set_prok"/>
</dbReference>
<dbReference type="InterPro" id="IPR006407">
    <property type="entry name" value="GlgB"/>
</dbReference>
<keyword evidence="15" id="KW-1185">Reference proteome</keyword>
<dbReference type="NCBIfam" id="TIGR01515">
    <property type="entry name" value="branching_enzym"/>
    <property type="match status" value="1"/>
</dbReference>
<gene>
    <name evidence="14" type="primary">glgB</name>
    <name evidence="14" type="ORF">QX99_01171</name>
</gene>
<proteinExistence type="inferred from homology"/>
<dbReference type="PATRIC" id="fig|137591.25.peg.1141"/>
<organism evidence="14 15">
    <name type="scientific">Weissella cibaria</name>
    <dbReference type="NCBI Taxonomy" id="137591"/>
    <lineage>
        <taxon>Bacteria</taxon>
        <taxon>Bacillati</taxon>
        <taxon>Bacillota</taxon>
        <taxon>Bacilli</taxon>
        <taxon>Lactobacillales</taxon>
        <taxon>Lactobacillaceae</taxon>
        <taxon>Weissella</taxon>
    </lineage>
</organism>
<dbReference type="CDD" id="cd11322">
    <property type="entry name" value="AmyAc_Glg_BE"/>
    <property type="match status" value="1"/>
</dbReference>
<dbReference type="Proteomes" id="UP000032287">
    <property type="component" value="Unassembled WGS sequence"/>
</dbReference>